<dbReference type="AlphaFoldDB" id="A0A397T119"/>
<name>A0A397T119_9GLOM</name>
<reference evidence="2 3" key="1">
    <citation type="submission" date="2018-06" db="EMBL/GenBank/DDBJ databases">
        <title>Comparative genomics reveals the genomic features of Rhizophagus irregularis, R. cerebriforme, R. diaphanum and Gigaspora rosea, and their symbiotic lifestyle signature.</title>
        <authorList>
            <person name="Morin E."/>
            <person name="San Clemente H."/>
            <person name="Chen E.C.H."/>
            <person name="De La Providencia I."/>
            <person name="Hainaut M."/>
            <person name="Kuo A."/>
            <person name="Kohler A."/>
            <person name="Murat C."/>
            <person name="Tang N."/>
            <person name="Roy S."/>
            <person name="Loubradou J."/>
            <person name="Henrissat B."/>
            <person name="Grigoriev I.V."/>
            <person name="Corradi N."/>
            <person name="Roux C."/>
            <person name="Martin F.M."/>
        </authorList>
    </citation>
    <scope>NUCLEOTIDE SEQUENCE [LARGE SCALE GENOMIC DNA]</scope>
    <source>
        <strain evidence="2 3">DAOM 227022</strain>
    </source>
</reference>
<dbReference type="GO" id="GO:0015031">
    <property type="term" value="P:protein transport"/>
    <property type="evidence" value="ECO:0007669"/>
    <property type="project" value="InterPro"/>
</dbReference>
<accession>A0A397T119</accession>
<dbReference type="EMBL" id="QKYT01000177">
    <property type="protein sequence ID" value="RIA90576.1"/>
    <property type="molecule type" value="Genomic_DNA"/>
</dbReference>
<dbReference type="InterPro" id="IPR042277">
    <property type="entry name" value="IST1-like"/>
</dbReference>
<dbReference type="Pfam" id="PF03398">
    <property type="entry name" value="Ist1"/>
    <property type="match status" value="1"/>
</dbReference>
<evidence type="ECO:0000256" key="1">
    <source>
        <dbReference type="ARBA" id="ARBA00005536"/>
    </source>
</evidence>
<evidence type="ECO:0000313" key="2">
    <source>
        <dbReference type="EMBL" id="RIA90576.1"/>
    </source>
</evidence>
<protein>
    <submittedName>
        <fullName evidence="2">Regulator of Vps4 activity in the MVB pathway-domain-containing protein</fullName>
    </submittedName>
</protein>
<dbReference type="InterPro" id="IPR005061">
    <property type="entry name" value="Ist1"/>
</dbReference>
<dbReference type="FunFam" id="1.20.1260.60:FF:000002">
    <property type="entry name" value="Vacuolar protein sorting-associated protein IST1"/>
    <property type="match status" value="1"/>
</dbReference>
<dbReference type="STRING" id="658196.A0A397T119"/>
<dbReference type="Proteomes" id="UP000265703">
    <property type="component" value="Unassembled WGS sequence"/>
</dbReference>
<dbReference type="PANTHER" id="PTHR12161">
    <property type="entry name" value="IST1 FAMILY MEMBER"/>
    <property type="match status" value="1"/>
</dbReference>
<sequence length="214" mass="25175">MPPSYNPNRLKVQLKLAVNRLKLMQQKKNSINKQQRREIASLLEISKTESAKIRVEGIIREDYFIEAMEMLELYCELLMARFGLIEQMKHCDPTISEAVNTLIYSAPRSEIKELGQVRDQLIGKYGKEFALNAIENKDNCVNERIIQKLMFNTPDPFLVNRYLEEIAKTYNVDWKADVDDVDSLISVNFHKYYLIRNNITTNLINYILLERRIR</sequence>
<gene>
    <name evidence="2" type="ORF">C1645_693432</name>
</gene>
<proteinExistence type="inferred from homology"/>
<keyword evidence="3" id="KW-1185">Reference proteome</keyword>
<dbReference type="Gene3D" id="1.20.1260.60">
    <property type="entry name" value="Vacuolar protein sorting-associated protein Ist1"/>
    <property type="match status" value="1"/>
</dbReference>
<comment type="similarity">
    <text evidence="1">Belongs to the IST1 family.</text>
</comment>
<evidence type="ECO:0000313" key="3">
    <source>
        <dbReference type="Proteomes" id="UP000265703"/>
    </source>
</evidence>
<dbReference type="OrthoDB" id="29853at2759"/>
<dbReference type="PANTHER" id="PTHR12161:SF5">
    <property type="entry name" value="IST1 HOMOLOG"/>
    <property type="match status" value="1"/>
</dbReference>
<comment type="caution">
    <text evidence="2">The sequence shown here is derived from an EMBL/GenBank/DDBJ whole genome shotgun (WGS) entry which is preliminary data.</text>
</comment>
<organism evidence="2 3">
    <name type="scientific">Glomus cerebriforme</name>
    <dbReference type="NCBI Taxonomy" id="658196"/>
    <lineage>
        <taxon>Eukaryota</taxon>
        <taxon>Fungi</taxon>
        <taxon>Fungi incertae sedis</taxon>
        <taxon>Mucoromycota</taxon>
        <taxon>Glomeromycotina</taxon>
        <taxon>Glomeromycetes</taxon>
        <taxon>Glomerales</taxon>
        <taxon>Glomeraceae</taxon>
        <taxon>Glomus</taxon>
    </lineage>
</organism>